<dbReference type="KEGG" id="dgi:Desgi_0311"/>
<keyword evidence="3" id="KW-0408">Iron</keyword>
<organism evidence="6 7">
    <name type="scientific">Desulfoscipio gibsoniae DSM 7213</name>
    <dbReference type="NCBI Taxonomy" id="767817"/>
    <lineage>
        <taxon>Bacteria</taxon>
        <taxon>Bacillati</taxon>
        <taxon>Bacillota</taxon>
        <taxon>Clostridia</taxon>
        <taxon>Eubacteriales</taxon>
        <taxon>Desulfallaceae</taxon>
        <taxon>Desulfoscipio</taxon>
    </lineage>
</organism>
<dbReference type="OrthoDB" id="9786803at2"/>
<dbReference type="GO" id="GO:0005525">
    <property type="term" value="F:GTP binding"/>
    <property type="evidence" value="ECO:0007669"/>
    <property type="project" value="InterPro"/>
</dbReference>
<evidence type="ECO:0000313" key="6">
    <source>
        <dbReference type="EMBL" id="AGK99896.1"/>
    </source>
</evidence>
<feature type="domain" description="4Fe-4S" evidence="5">
    <location>
        <begin position="151"/>
        <end position="214"/>
    </location>
</feature>
<dbReference type="Proteomes" id="UP000013520">
    <property type="component" value="Chromosome"/>
</dbReference>
<dbReference type="InterPro" id="IPR007202">
    <property type="entry name" value="4Fe-4S_dom"/>
</dbReference>
<evidence type="ECO:0000256" key="4">
    <source>
        <dbReference type="ARBA" id="ARBA00023014"/>
    </source>
</evidence>
<dbReference type="GO" id="GO:0046872">
    <property type="term" value="F:metal ion binding"/>
    <property type="evidence" value="ECO:0007669"/>
    <property type="project" value="UniProtKB-KW"/>
</dbReference>
<evidence type="ECO:0000259" key="5">
    <source>
        <dbReference type="PROSITE" id="PS51656"/>
    </source>
</evidence>
<dbReference type="STRING" id="767817.Desgi_0311"/>
<dbReference type="HOGENOM" id="CLU_068199_0_0_9"/>
<evidence type="ECO:0000256" key="2">
    <source>
        <dbReference type="ARBA" id="ARBA00022723"/>
    </source>
</evidence>
<dbReference type="SUPFAM" id="SSF52540">
    <property type="entry name" value="P-loop containing nucleoside triphosphate hydrolases"/>
    <property type="match status" value="1"/>
</dbReference>
<dbReference type="Gene3D" id="3.40.50.300">
    <property type="entry name" value="P-loop containing nucleotide triphosphate hydrolases"/>
    <property type="match status" value="1"/>
</dbReference>
<dbReference type="GO" id="GO:0006777">
    <property type="term" value="P:Mo-molybdopterin cofactor biosynthetic process"/>
    <property type="evidence" value="ECO:0007669"/>
    <property type="project" value="InterPro"/>
</dbReference>
<dbReference type="AlphaFoldDB" id="R4KDZ9"/>
<name>R4KDZ9_9FIRM</name>
<evidence type="ECO:0000313" key="7">
    <source>
        <dbReference type="Proteomes" id="UP000013520"/>
    </source>
</evidence>
<gene>
    <name evidence="6" type="ORF">Desgi_0311</name>
</gene>
<dbReference type="PROSITE" id="PS51656">
    <property type="entry name" value="4FE4S"/>
    <property type="match status" value="1"/>
</dbReference>
<dbReference type="InterPro" id="IPR027417">
    <property type="entry name" value="P-loop_NTPase"/>
</dbReference>
<accession>R4KDZ9</accession>
<dbReference type="Pfam" id="PF03205">
    <property type="entry name" value="MobB"/>
    <property type="match status" value="1"/>
</dbReference>
<dbReference type="PANTHER" id="PTHR40072">
    <property type="entry name" value="MOLYBDOPTERIN-GUANINE DINUCLEOTIDE BIOSYNTHESIS ADAPTER PROTEIN-RELATED"/>
    <property type="match status" value="1"/>
</dbReference>
<dbReference type="InterPro" id="IPR004435">
    <property type="entry name" value="MobB_dom"/>
</dbReference>
<dbReference type="PANTHER" id="PTHR40072:SF1">
    <property type="entry name" value="MOLYBDOPTERIN-GUANINE DINUCLEOTIDE BIOSYNTHESIS ADAPTER PROTEIN"/>
    <property type="match status" value="1"/>
</dbReference>
<keyword evidence="7" id="KW-1185">Reference proteome</keyword>
<proteinExistence type="predicted"/>
<protein>
    <submittedName>
        <fullName evidence="6">Molybdopterin-guanine dinucleotide biosynthesis protein MobB</fullName>
    </submittedName>
</protein>
<keyword evidence="1" id="KW-0004">4Fe-4S</keyword>
<dbReference type="InterPro" id="IPR052539">
    <property type="entry name" value="MGD_biosynthesis_adapter"/>
</dbReference>
<sequence>MKVFSVFGVSQSGKTTTVESIIGELSRRGYRVGSIKNIHFQDFAIDVPGTNTWRHRLAGAEIVVARGLTETDVLIPRQLSIEEILTFFDQDYVVIEGVSNTLVPKILCARNETEIEERLNDLVLAISGCISNRISDYRNIPVINALSEVERLVDLIEAKMKGYLPLINEVEQCRACGSSCRSLASRILHNQAKGSECLVGNEVIVKVGSQELQVDYLQQMNIKNSLKKILVQLDSYAGDDDITVEIRKRNNGMAV</sequence>
<dbReference type="NCBIfam" id="TIGR00176">
    <property type="entry name" value="mobB"/>
    <property type="match status" value="1"/>
</dbReference>
<dbReference type="GO" id="GO:0051539">
    <property type="term" value="F:4 iron, 4 sulfur cluster binding"/>
    <property type="evidence" value="ECO:0007669"/>
    <property type="project" value="UniProtKB-KW"/>
</dbReference>
<dbReference type="RefSeq" id="WP_006522916.1">
    <property type="nucleotide sequence ID" value="NC_021184.1"/>
</dbReference>
<keyword evidence="4" id="KW-0411">Iron-sulfur</keyword>
<dbReference type="eggNOG" id="COG1763">
    <property type="taxonomic scope" value="Bacteria"/>
</dbReference>
<keyword evidence="2" id="KW-0479">Metal-binding</keyword>
<evidence type="ECO:0000256" key="1">
    <source>
        <dbReference type="ARBA" id="ARBA00022485"/>
    </source>
</evidence>
<dbReference type="EMBL" id="CP003273">
    <property type="protein sequence ID" value="AGK99896.1"/>
    <property type="molecule type" value="Genomic_DNA"/>
</dbReference>
<evidence type="ECO:0000256" key="3">
    <source>
        <dbReference type="ARBA" id="ARBA00023004"/>
    </source>
</evidence>
<reference evidence="6 7" key="1">
    <citation type="submission" date="2012-01" db="EMBL/GenBank/DDBJ databases">
        <title>Complete sequence of Desulfotomaculum gibsoniae DSM 7213.</title>
        <authorList>
            <consortium name="US DOE Joint Genome Institute"/>
            <person name="Lucas S."/>
            <person name="Han J."/>
            <person name="Lapidus A."/>
            <person name="Cheng J.-F."/>
            <person name="Goodwin L."/>
            <person name="Pitluck S."/>
            <person name="Peters L."/>
            <person name="Ovchinnikova G."/>
            <person name="Teshima H."/>
            <person name="Detter J.C."/>
            <person name="Han C."/>
            <person name="Tapia R."/>
            <person name="Land M."/>
            <person name="Hauser L."/>
            <person name="Kyrpides N."/>
            <person name="Ivanova N."/>
            <person name="Pagani I."/>
            <person name="Parshina S."/>
            <person name="Plugge C."/>
            <person name="Muyzer G."/>
            <person name="Kuever J."/>
            <person name="Ivanova A."/>
            <person name="Nazina T."/>
            <person name="Klenk H.-P."/>
            <person name="Brambilla E."/>
            <person name="Spring S."/>
            <person name="Stams A.F."/>
            <person name="Woyke T."/>
        </authorList>
    </citation>
    <scope>NUCLEOTIDE SEQUENCE [LARGE SCALE GENOMIC DNA]</scope>
    <source>
        <strain evidence="6 7">DSM 7213</strain>
    </source>
</reference>